<evidence type="ECO:0000256" key="6">
    <source>
        <dbReference type="ARBA" id="ARBA00025774"/>
    </source>
</evidence>
<keyword evidence="5" id="KW-0012">Acyltransferase</keyword>
<evidence type="ECO:0000256" key="2">
    <source>
        <dbReference type="ARBA" id="ARBA00022679"/>
    </source>
</evidence>
<proteinExistence type="inferred from homology"/>
<evidence type="ECO:0000256" key="5">
    <source>
        <dbReference type="ARBA" id="ARBA00023315"/>
    </source>
</evidence>
<keyword evidence="3" id="KW-0159">Chromosome partition</keyword>
<comment type="catalytic activity">
    <reaction evidence="9">
        <text>L-lysyl-[protein] + acetyl-CoA = N(6)-acetyl-L-lysyl-[protein] + CoA + H(+)</text>
        <dbReference type="Rhea" id="RHEA:45948"/>
        <dbReference type="Rhea" id="RHEA-COMP:9752"/>
        <dbReference type="Rhea" id="RHEA-COMP:10731"/>
        <dbReference type="ChEBI" id="CHEBI:15378"/>
        <dbReference type="ChEBI" id="CHEBI:29969"/>
        <dbReference type="ChEBI" id="CHEBI:57287"/>
        <dbReference type="ChEBI" id="CHEBI:57288"/>
        <dbReference type="ChEBI" id="CHEBI:61930"/>
        <dbReference type="EC" id="2.3.1.48"/>
    </reaction>
</comment>
<evidence type="ECO:0000256" key="9">
    <source>
        <dbReference type="ARBA" id="ARBA00048017"/>
    </source>
</evidence>
<keyword evidence="4" id="KW-0156">Chromatin regulator</keyword>
<reference evidence="13" key="2">
    <citation type="submission" date="2020-10" db="UniProtKB">
        <authorList>
            <consortium name="WormBaseParasite"/>
        </authorList>
    </citation>
    <scope>IDENTIFICATION</scope>
</reference>
<protein>
    <recommendedName>
        <fullName evidence="8">N-alpha-acetyltransferase 60</fullName>
        <ecNumber evidence="7">2.3.1.259</ecNumber>
        <ecNumber evidence="1">2.3.1.48</ecNumber>
    </recommendedName>
</protein>
<evidence type="ECO:0000259" key="11">
    <source>
        <dbReference type="PROSITE" id="PS51186"/>
    </source>
</evidence>
<dbReference type="PANTHER" id="PTHR14744">
    <property type="entry name" value="N-ALPHA-ACETYLTRANSFERASE 60"/>
    <property type="match status" value="1"/>
</dbReference>
<dbReference type="EC" id="2.3.1.259" evidence="7"/>
<comment type="similarity">
    <text evidence="6">Belongs to the acetyltransferase family. NAA60 subfamily.</text>
</comment>
<evidence type="ECO:0000256" key="3">
    <source>
        <dbReference type="ARBA" id="ARBA00022829"/>
    </source>
</evidence>
<dbReference type="PANTHER" id="PTHR14744:SF15">
    <property type="entry name" value="N-ALPHA-ACETYLTRANSFERASE 60"/>
    <property type="match status" value="1"/>
</dbReference>
<evidence type="ECO:0000256" key="1">
    <source>
        <dbReference type="ARBA" id="ARBA00013184"/>
    </source>
</evidence>
<dbReference type="Gene3D" id="3.40.630.30">
    <property type="match status" value="1"/>
</dbReference>
<dbReference type="InterPro" id="IPR045141">
    <property type="entry name" value="NAA60-like"/>
</dbReference>
<dbReference type="GO" id="GO:0120518">
    <property type="term" value="F:protein N-terminal-methionine acetyltransferase activity"/>
    <property type="evidence" value="ECO:0007669"/>
    <property type="project" value="UniProtKB-EC"/>
</dbReference>
<accession>A0A7E4V8J1</accession>
<organism evidence="12 13">
    <name type="scientific">Panagrellus redivivus</name>
    <name type="common">Microworm</name>
    <dbReference type="NCBI Taxonomy" id="6233"/>
    <lineage>
        <taxon>Eukaryota</taxon>
        <taxon>Metazoa</taxon>
        <taxon>Ecdysozoa</taxon>
        <taxon>Nematoda</taxon>
        <taxon>Chromadorea</taxon>
        <taxon>Rhabditida</taxon>
        <taxon>Tylenchina</taxon>
        <taxon>Panagrolaimomorpha</taxon>
        <taxon>Panagrolaimoidea</taxon>
        <taxon>Panagrolaimidae</taxon>
        <taxon>Panagrellus</taxon>
    </lineage>
</organism>
<dbReference type="Proteomes" id="UP000492821">
    <property type="component" value="Unassembled WGS sequence"/>
</dbReference>
<dbReference type="Pfam" id="PF00583">
    <property type="entry name" value="Acetyltransf_1"/>
    <property type="match status" value="1"/>
</dbReference>
<dbReference type="GO" id="GO:0004402">
    <property type="term" value="F:histone acetyltransferase activity"/>
    <property type="evidence" value="ECO:0007669"/>
    <property type="project" value="TreeGrafter"/>
</dbReference>
<evidence type="ECO:0000256" key="10">
    <source>
        <dbReference type="ARBA" id="ARBA00048848"/>
    </source>
</evidence>
<dbReference type="InterPro" id="IPR000182">
    <property type="entry name" value="GNAT_dom"/>
</dbReference>
<evidence type="ECO:0000256" key="7">
    <source>
        <dbReference type="ARBA" id="ARBA00026111"/>
    </source>
</evidence>
<evidence type="ECO:0000313" key="12">
    <source>
        <dbReference type="Proteomes" id="UP000492821"/>
    </source>
</evidence>
<reference evidence="12" key="1">
    <citation type="journal article" date="2013" name="Genetics">
        <title>The draft genome and transcriptome of Panagrellus redivivus are shaped by the harsh demands of a free-living lifestyle.</title>
        <authorList>
            <person name="Srinivasan J."/>
            <person name="Dillman A.R."/>
            <person name="Macchietto M.G."/>
            <person name="Heikkinen L."/>
            <person name="Lakso M."/>
            <person name="Fracchia K.M."/>
            <person name="Antoshechkin I."/>
            <person name="Mortazavi A."/>
            <person name="Wong G."/>
            <person name="Sternberg P.W."/>
        </authorList>
    </citation>
    <scope>NUCLEOTIDE SEQUENCE [LARGE SCALE GENOMIC DNA]</scope>
    <source>
        <strain evidence="12">MT8872</strain>
    </source>
</reference>
<dbReference type="SUPFAM" id="SSF55729">
    <property type="entry name" value="Acyl-CoA N-acyltransferases (Nat)"/>
    <property type="match status" value="1"/>
</dbReference>
<dbReference type="InterPro" id="IPR016181">
    <property type="entry name" value="Acyl_CoA_acyltransferase"/>
</dbReference>
<name>A0A7E4V8J1_PANRE</name>
<sequence length="313" mass="35359">MAMGPPMNMPLDLDVIAERFLIDIDKDNVDIAKNLITRILNIQYSNAFYNNLIHCSRDNQNKILRIEGIDLGVLTTKLEGINEIDVEVGWDTAPAICRGLCLLHPVAPENVKVPKRPRNILVDIVLPKGQHDPGTSHLPARVRRKIGVTIEEERFADDVDANGTRALLIALSENALTFRPLDWPMRPTTFKKPWCFSFTCSGGYGDGPSTERVLYVSCLGLLPMAREMGLGSLLLRNVMKCAYTFPNCRYVCLHVQTSNIAALRFYKRHGFKIVRRVNDYYPRLSVTSAFLLAWSPWEYCRCDSVDTKQAQAC</sequence>
<dbReference type="WBParaSite" id="Pan_g17516.t1">
    <property type="protein sequence ID" value="Pan_g17516.t1"/>
    <property type="gene ID" value="Pan_g17516"/>
</dbReference>
<keyword evidence="12" id="KW-1185">Reference proteome</keyword>
<comment type="catalytic activity">
    <reaction evidence="10">
        <text>N-terminal L-methionyl-[transmembrane protein] + acetyl-CoA = N-terminal N(alpha)-acetyl-L-methionyl-[transmembrane protein] + CoA + H(+)</text>
        <dbReference type="Rhea" id="RHEA:50604"/>
        <dbReference type="Rhea" id="RHEA-COMP:12745"/>
        <dbReference type="Rhea" id="RHEA-COMP:12746"/>
        <dbReference type="ChEBI" id="CHEBI:15378"/>
        <dbReference type="ChEBI" id="CHEBI:57287"/>
        <dbReference type="ChEBI" id="CHEBI:57288"/>
        <dbReference type="ChEBI" id="CHEBI:64731"/>
        <dbReference type="ChEBI" id="CHEBI:133414"/>
        <dbReference type="EC" id="2.3.1.259"/>
    </reaction>
</comment>
<dbReference type="EC" id="2.3.1.48" evidence="1"/>
<feature type="domain" description="N-acetyltransferase" evidence="11">
    <location>
        <begin position="148"/>
        <end position="297"/>
    </location>
</feature>
<dbReference type="AlphaFoldDB" id="A0A7E4V8J1"/>
<dbReference type="GO" id="GO:0007059">
    <property type="term" value="P:chromosome segregation"/>
    <property type="evidence" value="ECO:0007669"/>
    <property type="project" value="UniProtKB-KW"/>
</dbReference>
<evidence type="ECO:0000256" key="8">
    <source>
        <dbReference type="ARBA" id="ARBA00026144"/>
    </source>
</evidence>
<dbReference type="PROSITE" id="PS51186">
    <property type="entry name" value="GNAT"/>
    <property type="match status" value="1"/>
</dbReference>
<evidence type="ECO:0000313" key="13">
    <source>
        <dbReference type="WBParaSite" id="Pan_g17516.t1"/>
    </source>
</evidence>
<keyword evidence="2" id="KW-0808">Transferase</keyword>
<dbReference type="GO" id="GO:0000139">
    <property type="term" value="C:Golgi membrane"/>
    <property type="evidence" value="ECO:0007669"/>
    <property type="project" value="TreeGrafter"/>
</dbReference>
<evidence type="ECO:0000256" key="4">
    <source>
        <dbReference type="ARBA" id="ARBA00022853"/>
    </source>
</evidence>